<comment type="catalytic activity">
    <reaction evidence="1 4">
        <text>(4aS,6R)-4a-hydroxy-L-erythro-5,6,7,8-tetrahydrobiopterin = (6R)-L-erythro-6,7-dihydrobiopterin + H2O</text>
        <dbReference type="Rhea" id="RHEA:11920"/>
        <dbReference type="ChEBI" id="CHEBI:15377"/>
        <dbReference type="ChEBI" id="CHEBI:15642"/>
        <dbReference type="ChEBI" id="CHEBI:43120"/>
        <dbReference type="EC" id="4.2.1.96"/>
    </reaction>
</comment>
<evidence type="ECO:0000256" key="4">
    <source>
        <dbReference type="HAMAP-Rule" id="MF_00434"/>
    </source>
</evidence>
<dbReference type="GO" id="GO:0006729">
    <property type="term" value="P:tetrahydrobiopterin biosynthetic process"/>
    <property type="evidence" value="ECO:0007669"/>
    <property type="project" value="InterPro"/>
</dbReference>
<comment type="similarity">
    <text evidence="2 4">Belongs to the pterin-4-alpha-carbinolamine dehydratase family.</text>
</comment>
<evidence type="ECO:0000256" key="1">
    <source>
        <dbReference type="ARBA" id="ARBA00001554"/>
    </source>
</evidence>
<dbReference type="Pfam" id="PF01329">
    <property type="entry name" value="Pterin_4a"/>
    <property type="match status" value="1"/>
</dbReference>
<dbReference type="InterPro" id="IPR001533">
    <property type="entry name" value="Pterin_deHydtase"/>
</dbReference>
<dbReference type="EMBL" id="VDUY01000008">
    <property type="protein sequence ID" value="TXL63591.1"/>
    <property type="molecule type" value="Genomic_DNA"/>
</dbReference>
<dbReference type="Gene3D" id="3.30.1360.20">
    <property type="entry name" value="Transcriptional coactivator/pterin dehydratase"/>
    <property type="match status" value="1"/>
</dbReference>
<evidence type="ECO:0000256" key="2">
    <source>
        <dbReference type="ARBA" id="ARBA00006472"/>
    </source>
</evidence>
<accession>A0A5C8NRS7</accession>
<dbReference type="Proteomes" id="UP000321548">
    <property type="component" value="Unassembled WGS sequence"/>
</dbReference>
<evidence type="ECO:0000313" key="5">
    <source>
        <dbReference type="EMBL" id="TXL63591.1"/>
    </source>
</evidence>
<dbReference type="GO" id="GO:0008124">
    <property type="term" value="F:4-alpha-hydroxytetrahydrobiopterin dehydratase activity"/>
    <property type="evidence" value="ECO:0007669"/>
    <property type="project" value="UniProtKB-UniRule"/>
</dbReference>
<proteinExistence type="inferred from homology"/>
<organism evidence="5 6">
    <name type="scientific">Zeimonas arvi</name>
    <dbReference type="NCBI Taxonomy" id="2498847"/>
    <lineage>
        <taxon>Bacteria</taxon>
        <taxon>Pseudomonadati</taxon>
        <taxon>Pseudomonadota</taxon>
        <taxon>Betaproteobacteria</taxon>
        <taxon>Burkholderiales</taxon>
        <taxon>Burkholderiaceae</taxon>
        <taxon>Zeimonas</taxon>
    </lineage>
</organism>
<keyword evidence="6" id="KW-1185">Reference proteome</keyword>
<evidence type="ECO:0000256" key="3">
    <source>
        <dbReference type="ARBA" id="ARBA00023239"/>
    </source>
</evidence>
<dbReference type="OrthoDB" id="9794987at2"/>
<dbReference type="HAMAP" id="MF_00434">
    <property type="entry name" value="Pterin_4_alpha"/>
    <property type="match status" value="1"/>
</dbReference>
<evidence type="ECO:0000313" key="6">
    <source>
        <dbReference type="Proteomes" id="UP000321548"/>
    </source>
</evidence>
<dbReference type="SUPFAM" id="SSF55248">
    <property type="entry name" value="PCD-like"/>
    <property type="match status" value="1"/>
</dbReference>
<dbReference type="InterPro" id="IPR050376">
    <property type="entry name" value="Pterin-4-alpha-carb_dehyd"/>
</dbReference>
<keyword evidence="3 4" id="KW-0456">Lyase</keyword>
<gene>
    <name evidence="5" type="ORF">FHP08_16705</name>
</gene>
<dbReference type="PANTHER" id="PTHR42805:SF1">
    <property type="entry name" value="PTERIN-4-ALPHA-CARBINOLAMINE DEHYDRATASE-RELATED"/>
    <property type="match status" value="1"/>
</dbReference>
<dbReference type="InterPro" id="IPR036428">
    <property type="entry name" value="PCD_sf"/>
</dbReference>
<dbReference type="AlphaFoldDB" id="A0A5C8NRS7"/>
<reference evidence="5 6" key="1">
    <citation type="submission" date="2019-06" db="EMBL/GenBank/DDBJ databases">
        <title>Quisquiliibacterium sp. nov., isolated from a maize field.</title>
        <authorList>
            <person name="Lin S.-Y."/>
            <person name="Tsai C.-F."/>
            <person name="Young C.-C."/>
        </authorList>
    </citation>
    <scope>NUCLEOTIDE SEQUENCE [LARGE SCALE GENOMIC DNA]</scope>
    <source>
        <strain evidence="5 6">CC-CFT501</strain>
    </source>
</reference>
<protein>
    <recommendedName>
        <fullName evidence="4">Putative pterin-4-alpha-carbinolamine dehydratase</fullName>
        <shortName evidence="4">PHS</shortName>
        <ecNumber evidence="4">4.2.1.96</ecNumber>
    </recommendedName>
    <alternativeName>
        <fullName evidence="4">4-alpha-hydroxy-tetrahydropterin dehydratase</fullName>
    </alternativeName>
    <alternativeName>
        <fullName evidence="4">Pterin carbinolamine dehydratase</fullName>
        <shortName evidence="4">PCD</shortName>
    </alternativeName>
</protein>
<sequence>MEGERAYTDSEIEVQLSELAGWSFRHGAIERTYAFRDYHDTIAFVNALAWMVHSEDHHPDLQVGYNRCAVRWNTHSVGGVSENDFVCAAKSDAVFARALG</sequence>
<dbReference type="EC" id="4.2.1.96" evidence="4"/>
<name>A0A5C8NRS7_9BURK</name>
<comment type="caution">
    <text evidence="5">The sequence shown here is derived from an EMBL/GenBank/DDBJ whole genome shotgun (WGS) entry which is preliminary data.</text>
</comment>
<dbReference type="NCBIfam" id="NF002017">
    <property type="entry name" value="PRK00823.1-2"/>
    <property type="match status" value="1"/>
</dbReference>
<dbReference type="PANTHER" id="PTHR42805">
    <property type="entry name" value="PTERIN-4-ALPHA-CARBINOLAMINE DEHYDRATASE-RELATED"/>
    <property type="match status" value="1"/>
</dbReference>